<dbReference type="Pfam" id="PF05504">
    <property type="entry name" value="Spore_GerAC"/>
    <property type="match status" value="1"/>
</dbReference>
<dbReference type="GO" id="GO:0009847">
    <property type="term" value="P:spore germination"/>
    <property type="evidence" value="ECO:0007669"/>
    <property type="project" value="InterPro"/>
</dbReference>
<gene>
    <name evidence="10" type="ORF">EJQ19_14305</name>
</gene>
<dbReference type="PANTHER" id="PTHR35789:SF1">
    <property type="entry name" value="SPORE GERMINATION PROTEIN B3"/>
    <property type="match status" value="1"/>
</dbReference>
<protein>
    <submittedName>
        <fullName evidence="10">Ger(X)C family spore germination protein</fullName>
    </submittedName>
</protein>
<feature type="domain" description="Spore germination protein N-terminal" evidence="9">
    <location>
        <begin position="26"/>
        <end position="196"/>
    </location>
</feature>
<keyword evidence="5" id="KW-0472">Membrane</keyword>
<comment type="similarity">
    <text evidence="2">Belongs to the GerABKC lipoprotein family.</text>
</comment>
<dbReference type="GO" id="GO:0016020">
    <property type="term" value="C:membrane"/>
    <property type="evidence" value="ECO:0007669"/>
    <property type="project" value="UniProtKB-SubCell"/>
</dbReference>
<evidence type="ECO:0000256" key="3">
    <source>
        <dbReference type="ARBA" id="ARBA00022544"/>
    </source>
</evidence>
<dbReference type="NCBIfam" id="TIGR02887">
    <property type="entry name" value="spore_ger_x_C"/>
    <property type="match status" value="1"/>
</dbReference>
<evidence type="ECO:0000256" key="6">
    <source>
        <dbReference type="ARBA" id="ARBA00023139"/>
    </source>
</evidence>
<comment type="subcellular location">
    <subcellularLocation>
        <location evidence="1">Membrane</location>
        <topology evidence="1">Lipid-anchor</topology>
    </subcellularLocation>
</comment>
<dbReference type="AlphaFoldDB" id="A0A3S0IB05"/>
<dbReference type="RefSeq" id="WP_126141913.1">
    <property type="nucleotide sequence ID" value="NZ_RXHU01000040.1"/>
</dbReference>
<name>A0A3S0IB05_9BACL</name>
<dbReference type="EMBL" id="RXHU01000040">
    <property type="protein sequence ID" value="RTE09033.1"/>
    <property type="molecule type" value="Genomic_DNA"/>
</dbReference>
<evidence type="ECO:0000256" key="4">
    <source>
        <dbReference type="ARBA" id="ARBA00022729"/>
    </source>
</evidence>
<keyword evidence="7" id="KW-0449">Lipoprotein</keyword>
<evidence type="ECO:0000259" key="8">
    <source>
        <dbReference type="Pfam" id="PF05504"/>
    </source>
</evidence>
<evidence type="ECO:0000259" key="9">
    <source>
        <dbReference type="Pfam" id="PF25198"/>
    </source>
</evidence>
<evidence type="ECO:0000256" key="5">
    <source>
        <dbReference type="ARBA" id="ARBA00023136"/>
    </source>
</evidence>
<dbReference type="Pfam" id="PF25198">
    <property type="entry name" value="Spore_GerAC_N"/>
    <property type="match status" value="1"/>
</dbReference>
<dbReference type="Proteomes" id="UP000276128">
    <property type="component" value="Unassembled WGS sequence"/>
</dbReference>
<comment type="caution">
    <text evidence="10">The sequence shown here is derived from an EMBL/GenBank/DDBJ whole genome shotgun (WGS) entry which is preliminary data.</text>
</comment>
<evidence type="ECO:0000256" key="2">
    <source>
        <dbReference type="ARBA" id="ARBA00007886"/>
    </source>
</evidence>
<accession>A0A3S0IB05</accession>
<keyword evidence="4" id="KW-0732">Signal</keyword>
<dbReference type="PROSITE" id="PS51257">
    <property type="entry name" value="PROKAR_LIPOPROTEIN"/>
    <property type="match status" value="1"/>
</dbReference>
<dbReference type="PANTHER" id="PTHR35789">
    <property type="entry name" value="SPORE GERMINATION PROTEIN B3"/>
    <property type="match status" value="1"/>
</dbReference>
<dbReference type="InterPro" id="IPR038501">
    <property type="entry name" value="Spore_GerAC_C_sf"/>
</dbReference>
<keyword evidence="6" id="KW-0564">Palmitate</keyword>
<dbReference type="Gene3D" id="3.30.300.210">
    <property type="entry name" value="Nutrient germinant receptor protein C, domain 3"/>
    <property type="match status" value="1"/>
</dbReference>
<keyword evidence="11" id="KW-1185">Reference proteome</keyword>
<dbReference type="OrthoDB" id="9816067at2"/>
<evidence type="ECO:0000256" key="7">
    <source>
        <dbReference type="ARBA" id="ARBA00023288"/>
    </source>
</evidence>
<sequence length="389" mass="43662">MHRYRKLLLIALAGISVLLLTGCWSRIEINDNAFVTAMYVDRLDNDQYEVSLGFPLPNRMATGAMTTNTSTGNAYSIVSKRAESIAVAIRKIRSDLSREITWGHCRVVIVGRKMAEQGIGPMLEFASREPSFHSKSFLFVSPTKGQDISKLTPVFERLPSEVIREYAQRHVTLGATIKDFLQAEASGGDMVAGMLTIGKIEMVSEKGKLSTWVGTDGAAVFKAGVLVGELDVMQMRAGLWMQGNMKSSLNSLRSPTDHKMISFLIQSSKASIKPHVEGDRIWFTIDVEADDDIISSESQLNLLDPENINMLERMLSEQLNGRILRAIKATQALEADAFNFGRILEWHYPKVWEKNKNQWREMYKNCEFVVNSKIFVRRTGTEKNSMAAK</sequence>
<evidence type="ECO:0000313" key="11">
    <source>
        <dbReference type="Proteomes" id="UP000276128"/>
    </source>
</evidence>
<feature type="domain" description="Spore germination GerAC-like C-terminal" evidence="8">
    <location>
        <begin position="216"/>
        <end position="380"/>
    </location>
</feature>
<keyword evidence="3" id="KW-0309">Germination</keyword>
<dbReference type="InterPro" id="IPR057336">
    <property type="entry name" value="GerAC_N"/>
</dbReference>
<dbReference type="InterPro" id="IPR008844">
    <property type="entry name" value="Spore_GerAC-like"/>
</dbReference>
<evidence type="ECO:0000256" key="1">
    <source>
        <dbReference type="ARBA" id="ARBA00004635"/>
    </source>
</evidence>
<organism evidence="10 11">
    <name type="scientific">Paenibacillus whitsoniae</name>
    <dbReference type="NCBI Taxonomy" id="2496558"/>
    <lineage>
        <taxon>Bacteria</taxon>
        <taxon>Bacillati</taxon>
        <taxon>Bacillota</taxon>
        <taxon>Bacilli</taxon>
        <taxon>Bacillales</taxon>
        <taxon>Paenibacillaceae</taxon>
        <taxon>Paenibacillus</taxon>
    </lineage>
</organism>
<proteinExistence type="inferred from homology"/>
<dbReference type="InterPro" id="IPR046953">
    <property type="entry name" value="Spore_GerAC-like_C"/>
</dbReference>
<evidence type="ECO:0000313" key="10">
    <source>
        <dbReference type="EMBL" id="RTE09033.1"/>
    </source>
</evidence>
<reference evidence="10 11" key="1">
    <citation type="submission" date="2018-12" db="EMBL/GenBank/DDBJ databases">
        <title>Bacillus ochoae sp. nov., Paenibacillus whitsoniae sp. nov., Paenibacillus spiritus sp. nov. Isolated from the Mars Exploration Rover during spacecraft assembly.</title>
        <authorList>
            <person name="Seuylemezian A."/>
            <person name="Vaishampayan P."/>
        </authorList>
    </citation>
    <scope>NUCLEOTIDE SEQUENCE [LARGE SCALE GENOMIC DNA]</scope>
    <source>
        <strain evidence="10 11">MER 54</strain>
    </source>
</reference>